<dbReference type="FunFam" id="3.40.33.10:FF:000006">
    <property type="entry name" value="Putative pathogenesis-related protein 1"/>
    <property type="match status" value="1"/>
</dbReference>
<evidence type="ECO:0000256" key="3">
    <source>
        <dbReference type="ARBA" id="ARBA00022821"/>
    </source>
</evidence>
<keyword evidence="4" id="KW-1015">Disulfide bond</keyword>
<evidence type="ECO:0000256" key="5">
    <source>
        <dbReference type="SAM" id="SignalP"/>
    </source>
</evidence>
<dbReference type="Gene3D" id="3.40.33.10">
    <property type="entry name" value="CAP"/>
    <property type="match status" value="2"/>
</dbReference>
<reference evidence="7" key="1">
    <citation type="journal article" date="2017" name="Nature">
        <title>The genome of Chenopodium quinoa.</title>
        <authorList>
            <person name="Jarvis D.E."/>
            <person name="Ho Y.S."/>
            <person name="Lightfoot D.J."/>
            <person name="Schmoeckel S.M."/>
            <person name="Li B."/>
            <person name="Borm T.J.A."/>
            <person name="Ohyanagi H."/>
            <person name="Mineta K."/>
            <person name="Michell C.T."/>
            <person name="Saber N."/>
            <person name="Kharbatia N.M."/>
            <person name="Rupper R.R."/>
            <person name="Sharp A.R."/>
            <person name="Dally N."/>
            <person name="Boughton B.A."/>
            <person name="Woo Y.H."/>
            <person name="Gao G."/>
            <person name="Schijlen E.G.W.M."/>
            <person name="Guo X."/>
            <person name="Momin A.A."/>
            <person name="Negrao S."/>
            <person name="Al-Babili S."/>
            <person name="Gehring C."/>
            <person name="Roessner U."/>
            <person name="Jung C."/>
            <person name="Murphy K."/>
            <person name="Arold S.T."/>
            <person name="Gojobori T."/>
            <person name="van der Linden C.G."/>
            <person name="van Loo E.N."/>
            <person name="Jellen E.N."/>
            <person name="Maughan P.J."/>
            <person name="Tester M."/>
        </authorList>
    </citation>
    <scope>NUCLEOTIDE SEQUENCE [LARGE SCALE GENOMIC DNA]</scope>
    <source>
        <strain evidence="7">cv. PI 614886</strain>
    </source>
</reference>
<dbReference type="SMART" id="SM00198">
    <property type="entry name" value="SCP"/>
    <property type="match status" value="2"/>
</dbReference>
<accession>A0A803MC45</accession>
<dbReference type="SUPFAM" id="SSF55797">
    <property type="entry name" value="PR-1-like"/>
    <property type="match status" value="2"/>
</dbReference>
<dbReference type="CDD" id="cd05381">
    <property type="entry name" value="CAP_PR-1"/>
    <property type="match status" value="1"/>
</dbReference>
<evidence type="ECO:0000256" key="1">
    <source>
        <dbReference type="ARBA" id="ARBA00009923"/>
    </source>
</evidence>
<organism evidence="7 8">
    <name type="scientific">Chenopodium quinoa</name>
    <name type="common">Quinoa</name>
    <dbReference type="NCBI Taxonomy" id="63459"/>
    <lineage>
        <taxon>Eukaryota</taxon>
        <taxon>Viridiplantae</taxon>
        <taxon>Streptophyta</taxon>
        <taxon>Embryophyta</taxon>
        <taxon>Tracheophyta</taxon>
        <taxon>Spermatophyta</taxon>
        <taxon>Magnoliopsida</taxon>
        <taxon>eudicotyledons</taxon>
        <taxon>Gunneridae</taxon>
        <taxon>Pentapetalae</taxon>
        <taxon>Caryophyllales</taxon>
        <taxon>Chenopodiaceae</taxon>
        <taxon>Chenopodioideae</taxon>
        <taxon>Atripliceae</taxon>
        <taxon>Chenopodium</taxon>
    </lineage>
</organism>
<evidence type="ECO:0000313" key="7">
    <source>
        <dbReference type="EnsemblPlants" id="AUR62027038-RA:cds"/>
    </source>
</evidence>
<dbReference type="Proteomes" id="UP000596660">
    <property type="component" value="Unplaced"/>
</dbReference>
<dbReference type="PROSITE" id="PS01009">
    <property type="entry name" value="CRISP_1"/>
    <property type="match status" value="2"/>
</dbReference>
<proteinExistence type="inferred from homology"/>
<dbReference type="Pfam" id="PF00188">
    <property type="entry name" value="CAP"/>
    <property type="match status" value="1"/>
</dbReference>
<dbReference type="Gramene" id="AUR62027038-RA">
    <property type="protein sequence ID" value="AUR62027038-RA:cds"/>
    <property type="gene ID" value="AUR62027038"/>
</dbReference>
<keyword evidence="2 5" id="KW-0732">Signal</keyword>
<dbReference type="GO" id="GO:0005576">
    <property type="term" value="C:extracellular region"/>
    <property type="evidence" value="ECO:0007669"/>
    <property type="project" value="InterPro"/>
</dbReference>
<evidence type="ECO:0000256" key="4">
    <source>
        <dbReference type="ARBA" id="ARBA00023157"/>
    </source>
</evidence>
<feature type="signal peptide" evidence="5">
    <location>
        <begin position="1"/>
        <end position="26"/>
    </location>
</feature>
<feature type="chain" id="PRO_5031242222" description="SCP domain-containing protein" evidence="5">
    <location>
        <begin position="27"/>
        <end position="267"/>
    </location>
</feature>
<protein>
    <recommendedName>
        <fullName evidence="6">SCP domain-containing protein</fullName>
    </recommendedName>
</protein>
<reference evidence="7" key="2">
    <citation type="submission" date="2021-03" db="UniProtKB">
        <authorList>
            <consortium name="EnsemblPlants"/>
        </authorList>
    </citation>
    <scope>IDENTIFICATION</scope>
</reference>
<evidence type="ECO:0000259" key="6">
    <source>
        <dbReference type="SMART" id="SM00198"/>
    </source>
</evidence>
<dbReference type="InterPro" id="IPR001283">
    <property type="entry name" value="CRISP-related"/>
</dbReference>
<evidence type="ECO:0000313" key="8">
    <source>
        <dbReference type="Proteomes" id="UP000596660"/>
    </source>
</evidence>
<feature type="domain" description="SCP" evidence="6">
    <location>
        <begin position="28"/>
        <end position="143"/>
    </location>
</feature>
<dbReference type="OMA" id="TRDCENY"/>
<dbReference type="InterPro" id="IPR018244">
    <property type="entry name" value="Allrgn_V5/Tpx1_CS"/>
</dbReference>
<keyword evidence="3" id="KW-0611">Plant defense</keyword>
<feature type="domain" description="SCP" evidence="6">
    <location>
        <begin position="144"/>
        <end position="263"/>
    </location>
</feature>
<dbReference type="GO" id="GO:0098542">
    <property type="term" value="P:defense response to other organism"/>
    <property type="evidence" value="ECO:0007669"/>
    <property type="project" value="UniProtKB-ARBA"/>
</dbReference>
<dbReference type="PROSITE" id="PS01010">
    <property type="entry name" value="CRISP_2"/>
    <property type="match status" value="1"/>
</dbReference>
<dbReference type="PANTHER" id="PTHR10334">
    <property type="entry name" value="CYSTEINE-RICH SECRETORY PROTEIN-RELATED"/>
    <property type="match status" value="1"/>
</dbReference>
<name>A0A803MC45_CHEQI</name>
<sequence>MNSLKNLVTFSCFVIAILAFAQLCYAQNSPQDYVDAHNAARAAVGVGNIQWDDQVAAYAQQYANQRINDCALQHSGGPYGENIVAGPGDASGTDAVKIWVDEKANYDYNSNTCAPDKMCGHYTQVVWRDSVRLGCARVQCNGARAAVGVGNIQWDDQVAAYAQQYANQRMGDCALQHSGGKYGENIAVGGGDFTGTDAVKLWVNEKADYDYNTNTCASGKVCEHYTQVVWRNSVRLGCARVQCQNNGWFFITCNYDPRGNVVGQKPY</sequence>
<dbReference type="FunFam" id="3.40.33.10:FF:000004">
    <property type="entry name" value="CAP, cysteine-rich secretory protein, antigen 5"/>
    <property type="match status" value="1"/>
</dbReference>
<dbReference type="EnsemblPlants" id="AUR62027038-RA">
    <property type="protein sequence ID" value="AUR62027038-RA:cds"/>
    <property type="gene ID" value="AUR62027038"/>
</dbReference>
<keyword evidence="8" id="KW-1185">Reference proteome</keyword>
<dbReference type="AlphaFoldDB" id="A0A803MC45"/>
<dbReference type="InterPro" id="IPR014044">
    <property type="entry name" value="CAP_dom"/>
</dbReference>
<dbReference type="PRINTS" id="PR00837">
    <property type="entry name" value="V5TPXLIKE"/>
</dbReference>
<evidence type="ECO:0000256" key="2">
    <source>
        <dbReference type="ARBA" id="ARBA00022729"/>
    </source>
</evidence>
<dbReference type="InterPro" id="IPR035940">
    <property type="entry name" value="CAP_sf"/>
</dbReference>
<comment type="similarity">
    <text evidence="1">Belongs to the CRISP family.</text>
</comment>